<dbReference type="AlphaFoldDB" id="A0AAV3TXP8"/>
<dbReference type="Gene3D" id="1.10.579.10">
    <property type="entry name" value="DNA Cyclobutane Dipyrimidine Photolyase, subunit A, domain 3"/>
    <property type="match status" value="1"/>
</dbReference>
<dbReference type="SUPFAM" id="SSF48173">
    <property type="entry name" value="Cryptochrome/photolyase FAD-binding domain"/>
    <property type="match status" value="1"/>
</dbReference>
<dbReference type="Gene3D" id="3.40.50.620">
    <property type="entry name" value="HUPs"/>
    <property type="match status" value="1"/>
</dbReference>
<dbReference type="EMBL" id="BAABLX010000004">
    <property type="protein sequence ID" value="GAA4932167.1"/>
    <property type="molecule type" value="Genomic_DNA"/>
</dbReference>
<dbReference type="InterPro" id="IPR036134">
    <property type="entry name" value="Crypto/Photolyase_FAD-like_sf"/>
</dbReference>
<dbReference type="Gene3D" id="1.25.40.80">
    <property type="match status" value="1"/>
</dbReference>
<gene>
    <name evidence="1" type="ORF">GCM10025791_05740</name>
</gene>
<dbReference type="Proteomes" id="UP001409585">
    <property type="component" value="Unassembled WGS sequence"/>
</dbReference>
<evidence type="ECO:0000313" key="2">
    <source>
        <dbReference type="Proteomes" id="UP001409585"/>
    </source>
</evidence>
<proteinExistence type="predicted"/>
<keyword evidence="2" id="KW-1185">Reference proteome</keyword>
<name>A0AAV3TXP8_9ALTE</name>
<dbReference type="Gene3D" id="1.10.10.1710">
    <property type="entry name" value="Deoxyribodipyrimidine photolyase-related"/>
    <property type="match status" value="1"/>
</dbReference>
<dbReference type="Pfam" id="PF04244">
    <property type="entry name" value="DPRP"/>
    <property type="match status" value="1"/>
</dbReference>
<accession>A0AAV3TXP8</accession>
<reference evidence="2" key="1">
    <citation type="journal article" date="2019" name="Int. J. Syst. Evol. Microbiol.">
        <title>The Global Catalogue of Microorganisms (GCM) 10K type strain sequencing project: providing services to taxonomists for standard genome sequencing and annotation.</title>
        <authorList>
            <consortium name="The Broad Institute Genomics Platform"/>
            <consortium name="The Broad Institute Genome Sequencing Center for Infectious Disease"/>
            <person name="Wu L."/>
            <person name="Ma J."/>
        </authorList>
    </citation>
    <scope>NUCLEOTIDE SEQUENCE [LARGE SCALE GENOMIC DNA]</scope>
    <source>
        <strain evidence="2">JCM 19134</strain>
    </source>
</reference>
<protein>
    <submittedName>
        <fullName evidence="1">Cryptochrome/photolyase family protein</fullName>
    </submittedName>
</protein>
<dbReference type="InterPro" id="IPR014729">
    <property type="entry name" value="Rossmann-like_a/b/a_fold"/>
</dbReference>
<dbReference type="PANTHER" id="PTHR38657">
    <property type="entry name" value="SLR1343 PROTEIN"/>
    <property type="match status" value="1"/>
</dbReference>
<dbReference type="PANTHER" id="PTHR38657:SF1">
    <property type="entry name" value="SLR1343 PROTEIN"/>
    <property type="match status" value="1"/>
</dbReference>
<comment type="caution">
    <text evidence="1">The sequence shown here is derived from an EMBL/GenBank/DDBJ whole genome shotgun (WGS) entry which is preliminary data.</text>
</comment>
<evidence type="ECO:0000313" key="1">
    <source>
        <dbReference type="EMBL" id="GAA4932167.1"/>
    </source>
</evidence>
<dbReference type="InterPro" id="IPR052551">
    <property type="entry name" value="UV-DNA_repair_photolyase"/>
</dbReference>
<sequence>MANSLSKSLDVKLSKMHGLSSHYKTLRLILGDQLNSSHSWFREKSDTTLYVIAELHQEQTYCRHHIQKVLAFFCAMENFAVALSEAGHHCLHLTLDDTDAYKTLPELITALIGHFKVAHFEYQQPDERRLVQQLDCYCAESSFTSDVASTQHFYVEDTTAAEWQLNSGGTMEHFYRKMRKRFNVLVHPDGKPIGDKWNFDHDNRNSLSADDIDQIPKPKLFRNDIEQPLARIRNHKLDVFGEVGNTLSWPTNRKQARALMDYFCEHLLPRFGQFQDAMTDQKPALQWSLYHSRISFALNAKIISPKEVINKAIAAYDADKKSIPLASLEGFVRQIIGWREYVRLVYWQNNDYGDHNYLRAQRSLPEYFWTGNTKMNCLKQAIGQSLEYAYAHHIQRLMVTGNFCLLAGIHPQEVDDWYLGIYVDAIEWVEQPNTRGMSQFADGGIMATKPYAASGNYIHKMSDYCKNCHYKVKQKDSDDACPLNSLYWHFLDRHKKTLGENQRMQLMYKQWHRKTEGEQKALMKRAEQVLQNIESL</sequence>
<organism evidence="1 2">
    <name type="scientific">Halioxenophilus aromaticivorans</name>
    <dbReference type="NCBI Taxonomy" id="1306992"/>
    <lineage>
        <taxon>Bacteria</taxon>
        <taxon>Pseudomonadati</taxon>
        <taxon>Pseudomonadota</taxon>
        <taxon>Gammaproteobacteria</taxon>
        <taxon>Alteromonadales</taxon>
        <taxon>Alteromonadaceae</taxon>
        <taxon>Halioxenophilus</taxon>
    </lineage>
</organism>
<dbReference type="InterPro" id="IPR007357">
    <property type="entry name" value="PhrB-like"/>
</dbReference>